<protein>
    <submittedName>
        <fullName evidence="1">Uncharacterized protein</fullName>
    </submittedName>
</protein>
<keyword evidence="2" id="KW-1185">Reference proteome</keyword>
<proteinExistence type="predicted"/>
<comment type="caution">
    <text evidence="1">The sequence shown here is derived from an EMBL/GenBank/DDBJ whole genome shotgun (WGS) entry which is preliminary data.</text>
</comment>
<accession>A0A1M2W1X5</accession>
<dbReference type="Proteomes" id="UP000184267">
    <property type="component" value="Unassembled WGS sequence"/>
</dbReference>
<dbReference type="EMBL" id="MNAD01000363">
    <property type="protein sequence ID" value="OJT13770.1"/>
    <property type="molecule type" value="Genomic_DNA"/>
</dbReference>
<evidence type="ECO:0000313" key="1">
    <source>
        <dbReference type="EMBL" id="OJT13770.1"/>
    </source>
</evidence>
<name>A0A1M2W1X5_TRAPU</name>
<evidence type="ECO:0000313" key="2">
    <source>
        <dbReference type="Proteomes" id="UP000184267"/>
    </source>
</evidence>
<dbReference type="AlphaFoldDB" id="A0A1M2W1X5"/>
<sequence length="63" mass="7298">MTIPEDISLTYLLSNNAKWANGIKEEDAEFFRKRSTDSEEPETEVVKPKVRARSYYARALGKF</sequence>
<gene>
    <name evidence="1" type="ORF">TRAPUB_9680</name>
</gene>
<reference evidence="1 2" key="1">
    <citation type="submission" date="2016-10" db="EMBL/GenBank/DDBJ databases">
        <title>Genome sequence of the basidiomycete white-rot fungus Trametes pubescens.</title>
        <authorList>
            <person name="Makela M.R."/>
            <person name="Granchi Z."/>
            <person name="Peng M."/>
            <person name="De Vries R.P."/>
            <person name="Grigoriev I."/>
            <person name="Riley R."/>
            <person name="Hilden K."/>
        </authorList>
    </citation>
    <scope>NUCLEOTIDE SEQUENCE [LARGE SCALE GENOMIC DNA]</scope>
    <source>
        <strain evidence="1 2">FBCC735</strain>
    </source>
</reference>
<organism evidence="1 2">
    <name type="scientific">Trametes pubescens</name>
    <name type="common">White-rot fungus</name>
    <dbReference type="NCBI Taxonomy" id="154538"/>
    <lineage>
        <taxon>Eukaryota</taxon>
        <taxon>Fungi</taxon>
        <taxon>Dikarya</taxon>
        <taxon>Basidiomycota</taxon>
        <taxon>Agaricomycotina</taxon>
        <taxon>Agaricomycetes</taxon>
        <taxon>Polyporales</taxon>
        <taxon>Polyporaceae</taxon>
        <taxon>Trametes</taxon>
    </lineage>
</organism>